<gene>
    <name evidence="1" type="ORF">P170DRAFT_431828</name>
</gene>
<evidence type="ECO:0000313" key="2">
    <source>
        <dbReference type="Proteomes" id="UP000234275"/>
    </source>
</evidence>
<keyword evidence="2" id="KW-1185">Reference proteome</keyword>
<name>A0A2I2GMU3_9EURO</name>
<dbReference type="GeneID" id="36555827"/>
<reference evidence="1 2" key="1">
    <citation type="submission" date="2016-12" db="EMBL/GenBank/DDBJ databases">
        <title>The genomes of Aspergillus section Nigri reveals drivers in fungal speciation.</title>
        <authorList>
            <consortium name="DOE Joint Genome Institute"/>
            <person name="Vesth T.C."/>
            <person name="Nybo J."/>
            <person name="Theobald S."/>
            <person name="Brandl J."/>
            <person name="Frisvad J.C."/>
            <person name="Nielsen K.F."/>
            <person name="Lyhne E.K."/>
            <person name="Kogle M.E."/>
            <person name="Kuo A."/>
            <person name="Riley R."/>
            <person name="Clum A."/>
            <person name="Nolan M."/>
            <person name="Lipzen A."/>
            <person name="Salamov A."/>
            <person name="Henrissat B."/>
            <person name="Wiebenga A."/>
            <person name="De Vries R.P."/>
            <person name="Grigoriev I.V."/>
            <person name="Mortensen U.H."/>
            <person name="Andersen M.R."/>
            <person name="Baker S.E."/>
        </authorList>
    </citation>
    <scope>NUCLEOTIDE SEQUENCE [LARGE SCALE GENOMIC DNA]</scope>
    <source>
        <strain evidence="1 2">IBT 23096</strain>
    </source>
</reference>
<dbReference type="RefSeq" id="XP_024709499.1">
    <property type="nucleotide sequence ID" value="XM_024848128.1"/>
</dbReference>
<organism evidence="1 2">
    <name type="scientific">Aspergillus steynii IBT 23096</name>
    <dbReference type="NCBI Taxonomy" id="1392250"/>
    <lineage>
        <taxon>Eukaryota</taxon>
        <taxon>Fungi</taxon>
        <taxon>Dikarya</taxon>
        <taxon>Ascomycota</taxon>
        <taxon>Pezizomycotina</taxon>
        <taxon>Eurotiomycetes</taxon>
        <taxon>Eurotiomycetidae</taxon>
        <taxon>Eurotiales</taxon>
        <taxon>Aspergillaceae</taxon>
        <taxon>Aspergillus</taxon>
        <taxon>Aspergillus subgen. Circumdati</taxon>
    </lineage>
</organism>
<evidence type="ECO:0000313" key="1">
    <source>
        <dbReference type="EMBL" id="PLB54197.1"/>
    </source>
</evidence>
<sequence length="129" mass="14015">MRGVIAPVLGMIISLATRWLLMFGLRVCSGIWEGDESPINRPCSAAEASRALVRLKSTLHGPKSTAPLQLRRVTDDGGLAWKPPLVKCHFYGDRARSIAKLLGGACNCHYQGLFIWVPIGFPANITASQ</sequence>
<dbReference type="VEuPathDB" id="FungiDB:P170DRAFT_431828"/>
<accession>A0A2I2GMU3</accession>
<dbReference type="AlphaFoldDB" id="A0A2I2GMU3"/>
<comment type="caution">
    <text evidence="1">The sequence shown here is derived from an EMBL/GenBank/DDBJ whole genome shotgun (WGS) entry which is preliminary data.</text>
</comment>
<dbReference type="EMBL" id="MSFO01000001">
    <property type="protein sequence ID" value="PLB54197.1"/>
    <property type="molecule type" value="Genomic_DNA"/>
</dbReference>
<dbReference type="Proteomes" id="UP000234275">
    <property type="component" value="Unassembled WGS sequence"/>
</dbReference>
<proteinExistence type="predicted"/>
<protein>
    <submittedName>
        <fullName evidence="1">Uncharacterized protein</fullName>
    </submittedName>
</protein>